<comment type="similarity">
    <text evidence="1">Belongs to the hemerythrin family.</text>
</comment>
<evidence type="ECO:0000256" key="3">
    <source>
        <dbReference type="ARBA" id="ARBA00023004"/>
    </source>
</evidence>
<dbReference type="Gene3D" id="1.20.120.50">
    <property type="entry name" value="Hemerythrin-like"/>
    <property type="match status" value="1"/>
</dbReference>
<protein>
    <recommendedName>
        <fullName evidence="4">Hemerythrin-like domain-containing protein</fullName>
    </recommendedName>
</protein>
<evidence type="ECO:0000256" key="1">
    <source>
        <dbReference type="ARBA" id="ARBA00010587"/>
    </source>
</evidence>
<name>A0ABS0YVU8_9BACT</name>
<dbReference type="EMBL" id="JAEMHK010000012">
    <property type="protein sequence ID" value="MBJ6801592.1"/>
    <property type="molecule type" value="Genomic_DNA"/>
</dbReference>
<dbReference type="PANTHER" id="PTHR37164:SF1">
    <property type="entry name" value="BACTERIOHEMERYTHRIN"/>
    <property type="match status" value="1"/>
</dbReference>
<proteinExistence type="inferred from homology"/>
<dbReference type="NCBIfam" id="TIGR02481">
    <property type="entry name" value="hemeryth_dom"/>
    <property type="match status" value="1"/>
</dbReference>
<gene>
    <name evidence="5" type="ORF">JFN90_15785</name>
</gene>
<organism evidence="5 6">
    <name type="scientific">Geomonas propionica</name>
    <dbReference type="NCBI Taxonomy" id="2798582"/>
    <lineage>
        <taxon>Bacteria</taxon>
        <taxon>Pseudomonadati</taxon>
        <taxon>Thermodesulfobacteriota</taxon>
        <taxon>Desulfuromonadia</taxon>
        <taxon>Geobacterales</taxon>
        <taxon>Geobacteraceae</taxon>
        <taxon>Geomonas</taxon>
    </lineage>
</organism>
<feature type="domain" description="Hemerythrin-like" evidence="4">
    <location>
        <begin position="12"/>
        <end position="121"/>
    </location>
</feature>
<dbReference type="SUPFAM" id="SSF47188">
    <property type="entry name" value="Hemerythrin-like"/>
    <property type="match status" value="1"/>
</dbReference>
<evidence type="ECO:0000259" key="4">
    <source>
        <dbReference type="Pfam" id="PF01814"/>
    </source>
</evidence>
<dbReference type="CDD" id="cd12107">
    <property type="entry name" value="Hemerythrin"/>
    <property type="match status" value="1"/>
</dbReference>
<evidence type="ECO:0000313" key="6">
    <source>
        <dbReference type="Proteomes" id="UP000641025"/>
    </source>
</evidence>
<dbReference type="InterPro" id="IPR012312">
    <property type="entry name" value="Hemerythrin-like"/>
</dbReference>
<reference evidence="5 6" key="1">
    <citation type="submission" date="2020-12" db="EMBL/GenBank/DDBJ databases">
        <title>Geomonas sp. Red259, isolated from paddy soil.</title>
        <authorList>
            <person name="Xu Z."/>
            <person name="Zhang Z."/>
            <person name="Masuda Y."/>
            <person name="Itoh H."/>
            <person name="Senoo K."/>
        </authorList>
    </citation>
    <scope>NUCLEOTIDE SEQUENCE [LARGE SCALE GENOMIC DNA]</scope>
    <source>
        <strain evidence="5 6">Red259</strain>
    </source>
</reference>
<sequence length="138" mass="15854">MFTTRWTSDLVTGIEDVDQCHKYVVKKINEAYNCFVAGMPPESYLLDEILVYMSQCFDYEQVLMMETCYPDFLAHRDEHELFRERMIDVCKPGNASSLSIDRLLILDQWVERHIRQCDAKLGAFVGELSISGMGSGIA</sequence>
<evidence type="ECO:0000313" key="5">
    <source>
        <dbReference type="EMBL" id="MBJ6801592.1"/>
    </source>
</evidence>
<dbReference type="InterPro" id="IPR050669">
    <property type="entry name" value="Hemerythrin"/>
</dbReference>
<accession>A0ABS0YVU8</accession>
<dbReference type="Proteomes" id="UP000641025">
    <property type="component" value="Unassembled WGS sequence"/>
</dbReference>
<evidence type="ECO:0000256" key="2">
    <source>
        <dbReference type="ARBA" id="ARBA00022723"/>
    </source>
</evidence>
<dbReference type="Pfam" id="PF01814">
    <property type="entry name" value="Hemerythrin"/>
    <property type="match status" value="1"/>
</dbReference>
<keyword evidence="3" id="KW-0408">Iron</keyword>
<dbReference type="RefSeq" id="WP_199396087.1">
    <property type="nucleotide sequence ID" value="NZ_JAEMHK010000012.1"/>
</dbReference>
<keyword evidence="6" id="KW-1185">Reference proteome</keyword>
<comment type="caution">
    <text evidence="5">The sequence shown here is derived from an EMBL/GenBank/DDBJ whole genome shotgun (WGS) entry which is preliminary data.</text>
</comment>
<keyword evidence="2" id="KW-0479">Metal-binding</keyword>
<dbReference type="InterPro" id="IPR035938">
    <property type="entry name" value="Hemerythrin-like_sf"/>
</dbReference>
<dbReference type="PANTHER" id="PTHR37164">
    <property type="entry name" value="BACTERIOHEMERYTHRIN"/>
    <property type="match status" value="1"/>
</dbReference>
<dbReference type="InterPro" id="IPR012827">
    <property type="entry name" value="Hemerythrin_metal-bd"/>
</dbReference>